<feature type="region of interest" description="Disordered" evidence="7">
    <location>
        <begin position="320"/>
        <end position="342"/>
    </location>
</feature>
<keyword evidence="3 6" id="KW-0489">Methyltransferase</keyword>
<sequence length="342" mass="38055">MQNLNSIGENHVPVLLKETLEALKVDEIAHSKEALQGAPERSSGRRGRFIDATLGMGGHTEAIVKLGGRVLGIEQDPRSLEVAKTRLEEALLRSKKSFGGSETCPPPLDKHKNAAISRGSYTLVHGNFKDMGKIAKDYSFQDVDGILFDLGISSFQLEKERGFSYQDPEALLDMRADETSQEVRAADLLNALNEGQLREMFSEVMPFYESKILSERIIEARKTKKINSVGDLLSILGSLPGSKKSLNPATLPFLALRVKVNSELENLREGLPQSFRLLGKKGRLVVISFHSREDVIVKKFFKEKENEGLAEILTKKPIIPSSDESERNPRSKSAKMRVLEKK</sequence>
<comment type="function">
    <text evidence="6">Specifically methylates the N4 position of cytidine in position 1402 (C1402) of 16S rRNA.</text>
</comment>
<dbReference type="SUPFAM" id="SSF81799">
    <property type="entry name" value="Putative methyltransferase TM0872, insert domain"/>
    <property type="match status" value="1"/>
</dbReference>
<dbReference type="Gene3D" id="3.40.50.150">
    <property type="entry name" value="Vaccinia Virus protein VP39"/>
    <property type="match status" value="1"/>
</dbReference>
<evidence type="ECO:0000256" key="4">
    <source>
        <dbReference type="ARBA" id="ARBA00022679"/>
    </source>
</evidence>
<keyword evidence="4 6" id="KW-0808">Transferase</keyword>
<dbReference type="SUPFAM" id="SSF53335">
    <property type="entry name" value="S-adenosyl-L-methionine-dependent methyltransferases"/>
    <property type="match status" value="1"/>
</dbReference>
<evidence type="ECO:0000256" key="5">
    <source>
        <dbReference type="ARBA" id="ARBA00022691"/>
    </source>
</evidence>
<dbReference type="GO" id="GO:0005737">
    <property type="term" value="C:cytoplasm"/>
    <property type="evidence" value="ECO:0007669"/>
    <property type="project" value="UniProtKB-SubCell"/>
</dbReference>
<dbReference type="EMBL" id="MGHC01000037">
    <property type="protein sequence ID" value="OGM58326.1"/>
    <property type="molecule type" value="Genomic_DNA"/>
</dbReference>
<evidence type="ECO:0000256" key="7">
    <source>
        <dbReference type="SAM" id="MobiDB-lite"/>
    </source>
</evidence>
<dbReference type="InterPro" id="IPR002903">
    <property type="entry name" value="RsmH"/>
</dbReference>
<keyword evidence="5 6" id="KW-0949">S-adenosyl-L-methionine</keyword>
<dbReference type="EC" id="2.1.1.199" evidence="6"/>
<feature type="binding site" evidence="6">
    <location>
        <position position="128"/>
    </location>
    <ligand>
        <name>S-adenosyl-L-methionine</name>
        <dbReference type="ChEBI" id="CHEBI:59789"/>
    </ligand>
</feature>
<evidence type="ECO:0000256" key="1">
    <source>
        <dbReference type="ARBA" id="ARBA00010396"/>
    </source>
</evidence>
<dbReference type="CDD" id="cd02440">
    <property type="entry name" value="AdoMet_MTases"/>
    <property type="match status" value="1"/>
</dbReference>
<proteinExistence type="inferred from homology"/>
<feature type="binding site" evidence="6">
    <location>
        <position position="156"/>
    </location>
    <ligand>
        <name>S-adenosyl-L-methionine</name>
        <dbReference type="ChEBI" id="CHEBI:59789"/>
    </ligand>
</feature>
<reference evidence="8 9" key="1">
    <citation type="journal article" date="2016" name="Nat. Commun.">
        <title>Thousands of microbial genomes shed light on interconnected biogeochemical processes in an aquifer system.</title>
        <authorList>
            <person name="Anantharaman K."/>
            <person name="Brown C.T."/>
            <person name="Hug L.A."/>
            <person name="Sharon I."/>
            <person name="Castelle C.J."/>
            <person name="Probst A.J."/>
            <person name="Thomas B.C."/>
            <person name="Singh A."/>
            <person name="Wilkins M.J."/>
            <person name="Karaoz U."/>
            <person name="Brodie E.L."/>
            <person name="Williams K.H."/>
            <person name="Hubbard S.S."/>
            <person name="Banfield J.F."/>
        </authorList>
    </citation>
    <scope>NUCLEOTIDE SEQUENCE [LARGE SCALE GENOMIC DNA]</scope>
</reference>
<keyword evidence="6" id="KW-0963">Cytoplasm</keyword>
<dbReference type="GO" id="GO:0071424">
    <property type="term" value="F:rRNA (cytosine-N4-)-methyltransferase activity"/>
    <property type="evidence" value="ECO:0007669"/>
    <property type="project" value="UniProtKB-UniRule"/>
</dbReference>
<dbReference type="GO" id="GO:0070475">
    <property type="term" value="P:rRNA base methylation"/>
    <property type="evidence" value="ECO:0007669"/>
    <property type="project" value="UniProtKB-UniRule"/>
</dbReference>
<feature type="binding site" evidence="6">
    <location>
        <position position="74"/>
    </location>
    <ligand>
        <name>S-adenosyl-L-methionine</name>
        <dbReference type="ChEBI" id="CHEBI:59789"/>
    </ligand>
</feature>
<comment type="caution">
    <text evidence="8">The sequence shown here is derived from an EMBL/GenBank/DDBJ whole genome shotgun (WGS) entry which is preliminary data.</text>
</comment>
<comment type="catalytic activity">
    <reaction evidence="6">
        <text>cytidine(1402) in 16S rRNA + S-adenosyl-L-methionine = N(4)-methylcytidine(1402) in 16S rRNA + S-adenosyl-L-homocysteine + H(+)</text>
        <dbReference type="Rhea" id="RHEA:42928"/>
        <dbReference type="Rhea" id="RHEA-COMP:10286"/>
        <dbReference type="Rhea" id="RHEA-COMP:10287"/>
        <dbReference type="ChEBI" id="CHEBI:15378"/>
        <dbReference type="ChEBI" id="CHEBI:57856"/>
        <dbReference type="ChEBI" id="CHEBI:59789"/>
        <dbReference type="ChEBI" id="CHEBI:74506"/>
        <dbReference type="ChEBI" id="CHEBI:82748"/>
        <dbReference type="EC" id="2.1.1.199"/>
    </reaction>
</comment>
<dbReference type="Pfam" id="PF01795">
    <property type="entry name" value="Methyltransf_5"/>
    <property type="match status" value="1"/>
</dbReference>
<dbReference type="PANTHER" id="PTHR11265">
    <property type="entry name" value="S-ADENOSYL-METHYLTRANSFERASE MRAW"/>
    <property type="match status" value="1"/>
</dbReference>
<keyword evidence="2 6" id="KW-0698">rRNA processing</keyword>
<dbReference type="PANTHER" id="PTHR11265:SF0">
    <property type="entry name" value="12S RRNA N4-METHYLCYTIDINE METHYLTRANSFERASE"/>
    <property type="match status" value="1"/>
</dbReference>
<dbReference type="InterPro" id="IPR023397">
    <property type="entry name" value="SAM-dep_MeTrfase_MraW_recog"/>
</dbReference>
<protein>
    <recommendedName>
        <fullName evidence="6">Ribosomal RNA small subunit methyltransferase H</fullName>
        <ecNumber evidence="6">2.1.1.199</ecNumber>
    </recommendedName>
    <alternativeName>
        <fullName evidence="6">16S rRNA m(4)C1402 methyltransferase</fullName>
    </alternativeName>
    <alternativeName>
        <fullName evidence="6">rRNA (cytosine-N(4)-)-methyltransferase RsmH</fullName>
    </alternativeName>
</protein>
<dbReference type="PIRSF" id="PIRSF004486">
    <property type="entry name" value="MraW"/>
    <property type="match status" value="1"/>
</dbReference>
<comment type="similarity">
    <text evidence="1 6">Belongs to the methyltransferase superfamily. RsmH family.</text>
</comment>
<feature type="binding site" evidence="6">
    <location>
        <begin position="57"/>
        <end position="59"/>
    </location>
    <ligand>
        <name>S-adenosyl-L-methionine</name>
        <dbReference type="ChEBI" id="CHEBI:59789"/>
    </ligand>
</feature>
<dbReference type="NCBIfam" id="TIGR00006">
    <property type="entry name" value="16S rRNA (cytosine(1402)-N(4))-methyltransferase RsmH"/>
    <property type="match status" value="1"/>
</dbReference>
<dbReference type="Proteomes" id="UP000179018">
    <property type="component" value="Unassembled WGS sequence"/>
</dbReference>
<feature type="binding site" evidence="6">
    <location>
        <position position="149"/>
    </location>
    <ligand>
        <name>S-adenosyl-L-methionine</name>
        <dbReference type="ChEBI" id="CHEBI:59789"/>
    </ligand>
</feature>
<dbReference type="AlphaFoldDB" id="A0A1F8B2T6"/>
<evidence type="ECO:0000256" key="3">
    <source>
        <dbReference type="ARBA" id="ARBA00022603"/>
    </source>
</evidence>
<evidence type="ECO:0000256" key="6">
    <source>
        <dbReference type="HAMAP-Rule" id="MF_01007"/>
    </source>
</evidence>
<name>A0A1F8B2T6_9BACT</name>
<gene>
    <name evidence="6" type="primary">rsmH</name>
    <name evidence="8" type="ORF">A3A75_04835</name>
</gene>
<dbReference type="InterPro" id="IPR029063">
    <property type="entry name" value="SAM-dependent_MTases_sf"/>
</dbReference>
<organism evidence="8 9">
    <name type="scientific">Candidatus Woesebacteria bacterium RIFCSPLOWO2_01_FULL_39_10</name>
    <dbReference type="NCBI Taxonomy" id="1802516"/>
    <lineage>
        <taxon>Bacteria</taxon>
        <taxon>Candidatus Woeseibacteriota</taxon>
    </lineage>
</organism>
<dbReference type="STRING" id="1802516.A3A75_04835"/>
<dbReference type="HAMAP" id="MF_01007">
    <property type="entry name" value="16SrRNA_methyltr_H"/>
    <property type="match status" value="1"/>
</dbReference>
<evidence type="ECO:0000313" key="9">
    <source>
        <dbReference type="Proteomes" id="UP000179018"/>
    </source>
</evidence>
<evidence type="ECO:0000256" key="2">
    <source>
        <dbReference type="ARBA" id="ARBA00022552"/>
    </source>
</evidence>
<comment type="subcellular location">
    <subcellularLocation>
        <location evidence="6">Cytoplasm</location>
    </subcellularLocation>
</comment>
<dbReference type="Gene3D" id="1.10.150.170">
    <property type="entry name" value="Putative methyltransferase TM0872, insert domain"/>
    <property type="match status" value="1"/>
</dbReference>
<evidence type="ECO:0000313" key="8">
    <source>
        <dbReference type="EMBL" id="OGM58326.1"/>
    </source>
</evidence>
<accession>A0A1F8B2T6</accession>